<gene>
    <name evidence="1" type="ORF">L596_007758</name>
</gene>
<reference evidence="1 2" key="2">
    <citation type="journal article" date="2019" name="G3 (Bethesda)">
        <title>Hybrid Assembly of the Genome of the Entomopathogenic Nematode Steinernema carpocapsae Identifies the X-Chromosome.</title>
        <authorList>
            <person name="Serra L."/>
            <person name="Macchietto M."/>
            <person name="Macias-Munoz A."/>
            <person name="McGill C.J."/>
            <person name="Rodriguez I.M."/>
            <person name="Rodriguez B."/>
            <person name="Murad R."/>
            <person name="Mortazavi A."/>
        </authorList>
    </citation>
    <scope>NUCLEOTIDE SEQUENCE [LARGE SCALE GENOMIC DNA]</scope>
    <source>
        <strain evidence="1 2">ALL</strain>
    </source>
</reference>
<evidence type="ECO:0000313" key="2">
    <source>
        <dbReference type="Proteomes" id="UP000298663"/>
    </source>
</evidence>
<organism evidence="1 2">
    <name type="scientific">Steinernema carpocapsae</name>
    <name type="common">Entomopathogenic nematode</name>
    <dbReference type="NCBI Taxonomy" id="34508"/>
    <lineage>
        <taxon>Eukaryota</taxon>
        <taxon>Metazoa</taxon>
        <taxon>Ecdysozoa</taxon>
        <taxon>Nematoda</taxon>
        <taxon>Chromadorea</taxon>
        <taxon>Rhabditida</taxon>
        <taxon>Tylenchina</taxon>
        <taxon>Panagrolaimomorpha</taxon>
        <taxon>Strongyloidoidea</taxon>
        <taxon>Steinernematidae</taxon>
        <taxon>Steinernema</taxon>
    </lineage>
</organism>
<accession>A0A4U5PAB8</accession>
<proteinExistence type="predicted"/>
<dbReference type="Proteomes" id="UP000298663">
    <property type="component" value="Unassembled WGS sequence"/>
</dbReference>
<dbReference type="EMBL" id="AZBU02000002">
    <property type="protein sequence ID" value="TKR93269.1"/>
    <property type="molecule type" value="Genomic_DNA"/>
</dbReference>
<sequence length="489" mass="57297">MDLPRGNRDAISDTPYSFEEIVSEDYVKTRILMALDHEDPHIVAMARACLDEDRSMEFLKPFVAVGKNKPTLLALYNDVSDGKYRLTSDIFSICVKQKKITEGEDRRFTALVPNKKEKVELAGHIKRLIYEYNYDNIVLFVLNLKNAYRNEPNERIFTFFPNLDVPTALLPLARETMVLGKVIEAIYSFRHGVRDGDEELPVPNGNFNPIFSMNALLNCVVSRSVGQIRVSEIGIGREANVAWFMKAYFFWWCNVIEDCKGRTERSNQLLDVLKATLKRFEDKFQFMIIHGMMVWVAEHHKQFFDTPFILAWMVDFYRDSYAKPDFFQNFERFFKTNCLHACDKLEETVPYFCSVLSLAYLRKSSPLPVYVNPINEGIQKKDGYIDDRVNALAEQVRAFRRIVDGNHKQVEKKREKLLKRIRKQQEGVPLDDFDVEFSEEESQEQKKDPDEQKKKISDELKLQEVLQQQEEIEICDKTCKRLEYWVSLF</sequence>
<protein>
    <submittedName>
        <fullName evidence="1">Uncharacterized protein</fullName>
    </submittedName>
</protein>
<dbReference type="AlphaFoldDB" id="A0A4U5PAB8"/>
<comment type="caution">
    <text evidence="1">The sequence shown here is derived from an EMBL/GenBank/DDBJ whole genome shotgun (WGS) entry which is preliminary data.</text>
</comment>
<keyword evidence="2" id="KW-1185">Reference proteome</keyword>
<evidence type="ECO:0000313" key="1">
    <source>
        <dbReference type="EMBL" id="TKR93269.1"/>
    </source>
</evidence>
<name>A0A4U5PAB8_STECR</name>
<reference evidence="1 2" key="1">
    <citation type="journal article" date="2015" name="Genome Biol.">
        <title>Comparative genomics of Steinernema reveals deeply conserved gene regulatory networks.</title>
        <authorList>
            <person name="Dillman A.R."/>
            <person name="Macchietto M."/>
            <person name="Porter C.F."/>
            <person name="Rogers A."/>
            <person name="Williams B."/>
            <person name="Antoshechkin I."/>
            <person name="Lee M.M."/>
            <person name="Goodwin Z."/>
            <person name="Lu X."/>
            <person name="Lewis E.E."/>
            <person name="Goodrich-Blair H."/>
            <person name="Stock S.P."/>
            <person name="Adams B.J."/>
            <person name="Sternberg P.W."/>
            <person name="Mortazavi A."/>
        </authorList>
    </citation>
    <scope>NUCLEOTIDE SEQUENCE [LARGE SCALE GENOMIC DNA]</scope>
    <source>
        <strain evidence="1 2">ALL</strain>
    </source>
</reference>